<dbReference type="AlphaFoldDB" id="A0A6A4JUB7"/>
<dbReference type="GO" id="GO:0017156">
    <property type="term" value="P:calcium-ion regulated exocytosis"/>
    <property type="evidence" value="ECO:0007669"/>
    <property type="project" value="TreeGrafter"/>
</dbReference>
<feature type="region of interest" description="Disordered" evidence="1">
    <location>
        <begin position="152"/>
        <end position="176"/>
    </location>
</feature>
<evidence type="ECO:0000313" key="3">
    <source>
        <dbReference type="Proteomes" id="UP000466442"/>
    </source>
</evidence>
<dbReference type="PANTHER" id="PTHR10024">
    <property type="entry name" value="SYNAPTOTAGMIN"/>
    <property type="match status" value="1"/>
</dbReference>
<protein>
    <submittedName>
        <fullName evidence="2">Uncharacterized protein</fullName>
    </submittedName>
</protein>
<accession>A0A6A4JUB7</accession>
<dbReference type="OrthoDB" id="10259057at2759"/>
<dbReference type="GO" id="GO:0001786">
    <property type="term" value="F:phosphatidylserine binding"/>
    <property type="evidence" value="ECO:0007669"/>
    <property type="project" value="TreeGrafter"/>
</dbReference>
<organism evidence="2 3">
    <name type="scientific">Apolygus lucorum</name>
    <name type="common">Small green plant bug</name>
    <name type="synonym">Lygocoris lucorum</name>
    <dbReference type="NCBI Taxonomy" id="248454"/>
    <lineage>
        <taxon>Eukaryota</taxon>
        <taxon>Metazoa</taxon>
        <taxon>Ecdysozoa</taxon>
        <taxon>Arthropoda</taxon>
        <taxon>Hexapoda</taxon>
        <taxon>Insecta</taxon>
        <taxon>Pterygota</taxon>
        <taxon>Neoptera</taxon>
        <taxon>Paraneoptera</taxon>
        <taxon>Hemiptera</taxon>
        <taxon>Heteroptera</taxon>
        <taxon>Panheteroptera</taxon>
        <taxon>Cimicomorpha</taxon>
        <taxon>Miridae</taxon>
        <taxon>Mirini</taxon>
        <taxon>Apolygus</taxon>
    </lineage>
</organism>
<proteinExistence type="predicted"/>
<dbReference type="GO" id="GO:0005886">
    <property type="term" value="C:plasma membrane"/>
    <property type="evidence" value="ECO:0007669"/>
    <property type="project" value="TreeGrafter"/>
</dbReference>
<feature type="compositionally biased region" description="Polar residues" evidence="1">
    <location>
        <begin position="152"/>
        <end position="166"/>
    </location>
</feature>
<dbReference type="GO" id="GO:0005509">
    <property type="term" value="F:calcium ion binding"/>
    <property type="evidence" value="ECO:0007669"/>
    <property type="project" value="TreeGrafter"/>
</dbReference>
<evidence type="ECO:0000313" key="2">
    <source>
        <dbReference type="EMBL" id="KAF6210541.1"/>
    </source>
</evidence>
<dbReference type="GO" id="GO:0070382">
    <property type="term" value="C:exocytic vesicle"/>
    <property type="evidence" value="ECO:0007669"/>
    <property type="project" value="TreeGrafter"/>
</dbReference>
<sequence length="543" mass="61037">MQIMGSWCSKCYYSCCGESGEINLHPQLLDKQRVTTVRRISSVGITVVNDDGEESEIPRHSSILQSYNGLTVPLSVQPGVTREDVASRIKALPTIAETPPAKHKAKGWKKALTGSKGDFSLDRLSREKEKPKADNDIRLTLFRRVNTNNEVSLSQDDVGSRRSNPNDPAWRPLRRPSYSSSPNLFAMKASDKSSQHMLSLAEYSRLEHADSEEKRSSWLESHSLEALSADEESEASKLAKQYGLDLSLYVQHDISPTNESSCAVTEPLVFWQERSYGTVDVVVSIDSLQKLLTVTVDGMRGLSGSGPQRQVYPISFKISVLNDKKNIKTSRKLAGSSNPKVNQTFLFHVKDINSRGFRISVHNADFLGRHDAIGHALFNFRDASKEPKNFPLKLGRPSTLDSCSAIVELIFNLKETFNVTVVRILNIPQKYRQSRLYVKQSYFSLSKKTKERVSSVCWKGDNTETVVFDHTSKFKIDSSGQKHSYVMISLKICSSKLAFRKNDKTIGRVYLGPCFYHDDGSLTPWGKVLLRKENFAGSFQMYL</sequence>
<gene>
    <name evidence="2" type="ORF">GE061_013647</name>
</gene>
<reference evidence="2" key="1">
    <citation type="journal article" date="2021" name="Mol. Ecol. Resour.">
        <title>Apolygus lucorum genome provides insights into omnivorousness and mesophyll feeding.</title>
        <authorList>
            <person name="Liu Y."/>
            <person name="Liu H."/>
            <person name="Wang H."/>
            <person name="Huang T."/>
            <person name="Liu B."/>
            <person name="Yang B."/>
            <person name="Yin L."/>
            <person name="Li B."/>
            <person name="Zhang Y."/>
            <person name="Zhang S."/>
            <person name="Jiang F."/>
            <person name="Zhang X."/>
            <person name="Ren Y."/>
            <person name="Wang B."/>
            <person name="Wang S."/>
            <person name="Lu Y."/>
            <person name="Wu K."/>
            <person name="Fan W."/>
            <person name="Wang G."/>
        </authorList>
    </citation>
    <scope>NUCLEOTIDE SEQUENCE</scope>
    <source>
        <strain evidence="2">12Hb</strain>
    </source>
</reference>
<keyword evidence="3" id="KW-1185">Reference proteome</keyword>
<dbReference type="PANTHER" id="PTHR10024:SF348">
    <property type="entry name" value="SYNAPTOTAGMIN-17"/>
    <property type="match status" value="1"/>
</dbReference>
<dbReference type="Proteomes" id="UP000466442">
    <property type="component" value="Linkage Group LG5"/>
</dbReference>
<dbReference type="EMBL" id="WIXP02000005">
    <property type="protein sequence ID" value="KAF6210541.1"/>
    <property type="molecule type" value="Genomic_DNA"/>
</dbReference>
<dbReference type="SUPFAM" id="SSF49562">
    <property type="entry name" value="C2 domain (Calcium/lipid-binding domain, CaLB)"/>
    <property type="match status" value="1"/>
</dbReference>
<dbReference type="InterPro" id="IPR035892">
    <property type="entry name" value="C2_domain_sf"/>
</dbReference>
<comment type="caution">
    <text evidence="2">The sequence shown here is derived from an EMBL/GenBank/DDBJ whole genome shotgun (WGS) entry which is preliminary data.</text>
</comment>
<dbReference type="Gene3D" id="2.60.40.150">
    <property type="entry name" value="C2 domain"/>
    <property type="match status" value="1"/>
</dbReference>
<dbReference type="InterPro" id="IPR000008">
    <property type="entry name" value="C2_dom"/>
</dbReference>
<dbReference type="Pfam" id="PF00168">
    <property type="entry name" value="C2"/>
    <property type="match status" value="2"/>
</dbReference>
<evidence type="ECO:0000256" key="1">
    <source>
        <dbReference type="SAM" id="MobiDB-lite"/>
    </source>
</evidence>
<dbReference type="GO" id="GO:0030276">
    <property type="term" value="F:clathrin binding"/>
    <property type="evidence" value="ECO:0007669"/>
    <property type="project" value="TreeGrafter"/>
</dbReference>
<dbReference type="GO" id="GO:0005544">
    <property type="term" value="F:calcium-dependent phospholipid binding"/>
    <property type="evidence" value="ECO:0007669"/>
    <property type="project" value="TreeGrafter"/>
</dbReference>
<dbReference type="PROSITE" id="PS50004">
    <property type="entry name" value="C2"/>
    <property type="match status" value="1"/>
</dbReference>
<dbReference type="GO" id="GO:0000149">
    <property type="term" value="F:SNARE binding"/>
    <property type="evidence" value="ECO:0007669"/>
    <property type="project" value="TreeGrafter"/>
</dbReference>
<name>A0A6A4JUB7_APOLU</name>